<dbReference type="EMBL" id="VSSQ01000145">
    <property type="protein sequence ID" value="MPL81121.1"/>
    <property type="molecule type" value="Genomic_DNA"/>
</dbReference>
<reference evidence="1" key="1">
    <citation type="submission" date="2019-08" db="EMBL/GenBank/DDBJ databases">
        <authorList>
            <person name="Kucharzyk K."/>
            <person name="Murdoch R.W."/>
            <person name="Higgins S."/>
            <person name="Loffler F."/>
        </authorList>
    </citation>
    <scope>NUCLEOTIDE SEQUENCE</scope>
</reference>
<comment type="caution">
    <text evidence="1">The sequence shown here is derived from an EMBL/GenBank/DDBJ whole genome shotgun (WGS) entry which is preliminary data.</text>
</comment>
<protein>
    <recommendedName>
        <fullName evidence="2">DUF3467 domain-containing protein</fullName>
    </recommendedName>
</protein>
<accession>A0A644UQC5</accession>
<dbReference type="Pfam" id="PF11950">
    <property type="entry name" value="DUF3467"/>
    <property type="match status" value="1"/>
</dbReference>
<name>A0A644UQC5_9ZZZZ</name>
<organism evidence="1">
    <name type="scientific">bioreactor metagenome</name>
    <dbReference type="NCBI Taxonomy" id="1076179"/>
    <lineage>
        <taxon>unclassified sequences</taxon>
        <taxon>metagenomes</taxon>
        <taxon>ecological metagenomes</taxon>
    </lineage>
</organism>
<evidence type="ECO:0008006" key="2">
    <source>
        <dbReference type="Google" id="ProtNLM"/>
    </source>
</evidence>
<evidence type="ECO:0000313" key="1">
    <source>
        <dbReference type="EMBL" id="MPL81121.1"/>
    </source>
</evidence>
<proteinExistence type="predicted"/>
<gene>
    <name evidence="1" type="ORF">SDC9_27035</name>
</gene>
<sequence>MENKEQKMDIELPVEVAPGIYTNLQLITHSSTEFIIDFIQVLPGVPKAQVRSRAILSPQHAKRFLYALKENIDKYEQQNGVITEPDQAIPYQMNPMGKA</sequence>
<dbReference type="InterPro" id="IPR021857">
    <property type="entry name" value="DUF3467"/>
</dbReference>
<dbReference type="AlphaFoldDB" id="A0A644UQC5"/>